<dbReference type="Proteomes" id="UP000825729">
    <property type="component" value="Unassembled WGS sequence"/>
</dbReference>
<keyword evidence="4" id="KW-1185">Reference proteome</keyword>
<dbReference type="InterPro" id="IPR056948">
    <property type="entry name" value="PNGaseA_N"/>
</dbReference>
<feature type="domain" description="Peptide N-acetyl-beta-D-glucosaminyl asparaginase amidase A N-terminal" evidence="2">
    <location>
        <begin position="122"/>
        <end position="350"/>
    </location>
</feature>
<evidence type="ECO:0000313" key="3">
    <source>
        <dbReference type="EMBL" id="KAG9440135.1"/>
    </source>
</evidence>
<feature type="region of interest" description="Disordered" evidence="1">
    <location>
        <begin position="58"/>
        <end position="77"/>
    </location>
</feature>
<dbReference type="InterPro" id="IPR021102">
    <property type="entry name" value="PNGase_A"/>
</dbReference>
<sequence length="506" mass="56680">MSGCWITNPCSRPRKRNPPTPHAILRSNQTNPGPQNETLLLPDPAARLRLHLRETSGDRAVHSPHGMPVSELLRGRDGMDGDLQGKAVRSHLRRLVRRRGASPFLHGGAPGDRNRPDYREGHYEVLLPAQNPLAVHLANLVDKTYTGIYHVNITFHFYPAEEEEQHKQSPNSASYFDSPADLILLISRNLPLNDGLWFVVENSTDTQLKEFQVPRNTYRAVLEVFVSSHSNDEFWYTNPPDEYIKANNLSGVRGKGSFREVVVSLDGKTGAVWPFTVIYTGGVNPLLWRPISGIGSFELPVYDIEITPFLGNVLDGKPHEFGFGVTNGLNVWFIDANLHLWGWVKSSRGKITTHSFQSFDYVNRMVFGKDSAMQKVKQKIFLDRGVYAEFPSFDMYSTQVLRYFPLYLFRDTIDELDGDTSSFISNVSLGFEEEKVSSSPSGFSYASLRNNQKGQGSMLVKGNLVGRKVSSRKYTILSDESGDSCGKKVSGLRPPFGYRRGGSLAS</sequence>
<comment type="caution">
    <text evidence="3">The sequence shown here is derived from an EMBL/GenBank/DDBJ whole genome shotgun (WGS) entry which is preliminary data.</text>
</comment>
<feature type="compositionally biased region" description="Polar residues" evidence="1">
    <location>
        <begin position="26"/>
        <end position="37"/>
    </location>
</feature>
<name>A0AAV7DU11_ARIFI</name>
<proteinExistence type="predicted"/>
<organism evidence="3 4">
    <name type="scientific">Aristolochia fimbriata</name>
    <name type="common">White veined hardy Dutchman's pipe vine</name>
    <dbReference type="NCBI Taxonomy" id="158543"/>
    <lineage>
        <taxon>Eukaryota</taxon>
        <taxon>Viridiplantae</taxon>
        <taxon>Streptophyta</taxon>
        <taxon>Embryophyta</taxon>
        <taxon>Tracheophyta</taxon>
        <taxon>Spermatophyta</taxon>
        <taxon>Magnoliopsida</taxon>
        <taxon>Magnoliidae</taxon>
        <taxon>Piperales</taxon>
        <taxon>Aristolochiaceae</taxon>
        <taxon>Aristolochia</taxon>
    </lineage>
</organism>
<reference evidence="3 4" key="1">
    <citation type="submission" date="2021-07" db="EMBL/GenBank/DDBJ databases">
        <title>The Aristolochia fimbriata genome: insights into angiosperm evolution, floral development and chemical biosynthesis.</title>
        <authorList>
            <person name="Jiao Y."/>
        </authorList>
    </citation>
    <scope>NUCLEOTIDE SEQUENCE [LARGE SCALE GENOMIC DNA]</scope>
    <source>
        <strain evidence="3">IBCAS-2021</strain>
        <tissue evidence="3">Leaf</tissue>
    </source>
</reference>
<protein>
    <recommendedName>
        <fullName evidence="2">Peptide N-acetyl-beta-D-glucosaminyl asparaginase amidase A N-terminal domain-containing protein</fullName>
    </recommendedName>
</protein>
<feature type="region of interest" description="Disordered" evidence="1">
    <location>
        <begin position="1"/>
        <end position="37"/>
    </location>
</feature>
<accession>A0AAV7DU11</accession>
<evidence type="ECO:0000313" key="4">
    <source>
        <dbReference type="Proteomes" id="UP000825729"/>
    </source>
</evidence>
<evidence type="ECO:0000259" key="2">
    <source>
        <dbReference type="Pfam" id="PF12222"/>
    </source>
</evidence>
<dbReference type="AlphaFoldDB" id="A0AAV7DU11"/>
<dbReference type="Pfam" id="PF12222">
    <property type="entry name" value="PNGaseA"/>
    <property type="match status" value="1"/>
</dbReference>
<evidence type="ECO:0000256" key="1">
    <source>
        <dbReference type="SAM" id="MobiDB-lite"/>
    </source>
</evidence>
<dbReference type="PANTHER" id="PTHR31104">
    <property type="entry name" value="PEPTIDE-N4-(N-ACETYL-BETA-GLUCOSAMINYL)ASPARAGINE AMIDASE A PROTEIN"/>
    <property type="match status" value="1"/>
</dbReference>
<dbReference type="EMBL" id="JAINDJ010000008">
    <property type="protein sequence ID" value="KAG9440135.1"/>
    <property type="molecule type" value="Genomic_DNA"/>
</dbReference>
<gene>
    <name evidence="3" type="ORF">H6P81_020300</name>
</gene>